<evidence type="ECO:0000313" key="2">
    <source>
        <dbReference type="EMBL" id="NEC17939.1"/>
    </source>
</evidence>
<evidence type="ECO:0000313" key="3">
    <source>
        <dbReference type="Proteomes" id="UP000469670"/>
    </source>
</evidence>
<evidence type="ECO:0000256" key="1">
    <source>
        <dbReference type="SAM" id="MobiDB-lite"/>
    </source>
</evidence>
<feature type="compositionally biased region" description="Basic and acidic residues" evidence="1">
    <location>
        <begin position="118"/>
        <end position="129"/>
    </location>
</feature>
<dbReference type="AlphaFoldDB" id="A0A7K3RRW7"/>
<name>A0A7K3RRW7_9ACTN</name>
<dbReference type="EMBL" id="JAAGMP010000314">
    <property type="protein sequence ID" value="NEC17939.1"/>
    <property type="molecule type" value="Genomic_DNA"/>
</dbReference>
<dbReference type="RefSeq" id="WP_164200600.1">
    <property type="nucleotide sequence ID" value="NZ_JAAGMP010000314.1"/>
</dbReference>
<dbReference type="Proteomes" id="UP000469670">
    <property type="component" value="Unassembled WGS sequence"/>
</dbReference>
<reference evidence="2 3" key="1">
    <citation type="submission" date="2020-01" db="EMBL/GenBank/DDBJ databases">
        <title>Insect and environment-associated Actinomycetes.</title>
        <authorList>
            <person name="Currrie C."/>
            <person name="Chevrette M."/>
            <person name="Carlson C."/>
            <person name="Stubbendieck R."/>
            <person name="Wendt-Pienkowski E."/>
        </authorList>
    </citation>
    <scope>NUCLEOTIDE SEQUENCE [LARGE SCALE GENOMIC DNA]</scope>
    <source>
        <strain evidence="2 3">SID7590</strain>
    </source>
</reference>
<accession>A0A7K3RRW7</accession>
<comment type="caution">
    <text evidence="2">The sequence shown here is derived from an EMBL/GenBank/DDBJ whole genome shotgun (WGS) entry which is preliminary data.</text>
</comment>
<protein>
    <submittedName>
        <fullName evidence="2">Uncharacterized protein</fullName>
    </submittedName>
</protein>
<gene>
    <name evidence="2" type="ORF">G3I50_06635</name>
</gene>
<sequence>MTDTTVHPAIDTQPGDQIHGWFSLSYSNYLVLHRSLMQSMPADWQERMVCCLNELRDAYSHIEQPEGFKVEAAVSHEIGELTEAELADLGITEDWYDGKTPPAGLSDDDLNEWRAEHEADSPRYFRDGSEVDGDEQVLIPVPDPVPHYQRGRTYIKPHLDTPAS</sequence>
<proteinExistence type="predicted"/>
<organism evidence="2 3">
    <name type="scientific">Streptomyces parvus</name>
    <dbReference type="NCBI Taxonomy" id="66428"/>
    <lineage>
        <taxon>Bacteria</taxon>
        <taxon>Bacillati</taxon>
        <taxon>Actinomycetota</taxon>
        <taxon>Actinomycetes</taxon>
        <taxon>Kitasatosporales</taxon>
        <taxon>Streptomycetaceae</taxon>
        <taxon>Streptomyces</taxon>
    </lineage>
</organism>
<feature type="region of interest" description="Disordered" evidence="1">
    <location>
        <begin position="118"/>
        <end position="164"/>
    </location>
</feature>